<reference evidence="2 3" key="1">
    <citation type="journal article" date="2019" name="Nat. Ecol. Evol.">
        <title>Megaphylogeny resolves global patterns of mushroom evolution.</title>
        <authorList>
            <person name="Varga T."/>
            <person name="Krizsan K."/>
            <person name="Foldi C."/>
            <person name="Dima B."/>
            <person name="Sanchez-Garcia M."/>
            <person name="Sanchez-Ramirez S."/>
            <person name="Szollosi G.J."/>
            <person name="Szarkandi J.G."/>
            <person name="Papp V."/>
            <person name="Albert L."/>
            <person name="Andreopoulos W."/>
            <person name="Angelini C."/>
            <person name="Antonin V."/>
            <person name="Barry K.W."/>
            <person name="Bougher N.L."/>
            <person name="Buchanan P."/>
            <person name="Buyck B."/>
            <person name="Bense V."/>
            <person name="Catcheside P."/>
            <person name="Chovatia M."/>
            <person name="Cooper J."/>
            <person name="Damon W."/>
            <person name="Desjardin D."/>
            <person name="Finy P."/>
            <person name="Geml J."/>
            <person name="Haridas S."/>
            <person name="Hughes K."/>
            <person name="Justo A."/>
            <person name="Karasinski D."/>
            <person name="Kautmanova I."/>
            <person name="Kiss B."/>
            <person name="Kocsube S."/>
            <person name="Kotiranta H."/>
            <person name="LaButti K.M."/>
            <person name="Lechner B.E."/>
            <person name="Liimatainen K."/>
            <person name="Lipzen A."/>
            <person name="Lukacs Z."/>
            <person name="Mihaltcheva S."/>
            <person name="Morgado L.N."/>
            <person name="Niskanen T."/>
            <person name="Noordeloos M.E."/>
            <person name="Ohm R.A."/>
            <person name="Ortiz-Santana B."/>
            <person name="Ovrebo C."/>
            <person name="Racz N."/>
            <person name="Riley R."/>
            <person name="Savchenko A."/>
            <person name="Shiryaev A."/>
            <person name="Soop K."/>
            <person name="Spirin V."/>
            <person name="Szebenyi C."/>
            <person name="Tomsovsky M."/>
            <person name="Tulloss R.E."/>
            <person name="Uehling J."/>
            <person name="Grigoriev I.V."/>
            <person name="Vagvolgyi C."/>
            <person name="Papp T."/>
            <person name="Martin F.M."/>
            <person name="Miettinen O."/>
            <person name="Hibbett D.S."/>
            <person name="Nagy L.G."/>
        </authorList>
    </citation>
    <scope>NUCLEOTIDE SEQUENCE [LARGE SCALE GENOMIC DNA]</scope>
    <source>
        <strain evidence="2 3">OMC1185</strain>
    </source>
</reference>
<dbReference type="EMBL" id="ML213504">
    <property type="protein sequence ID" value="TFK55661.1"/>
    <property type="molecule type" value="Genomic_DNA"/>
</dbReference>
<evidence type="ECO:0000256" key="1">
    <source>
        <dbReference type="SAM" id="MobiDB-lite"/>
    </source>
</evidence>
<dbReference type="AlphaFoldDB" id="A0A5C3NPQ5"/>
<dbReference type="OrthoDB" id="5370359at2759"/>
<dbReference type="Proteomes" id="UP000305948">
    <property type="component" value="Unassembled WGS sequence"/>
</dbReference>
<evidence type="ECO:0000313" key="3">
    <source>
        <dbReference type="Proteomes" id="UP000305948"/>
    </source>
</evidence>
<proteinExistence type="predicted"/>
<accession>A0A5C3NPQ5</accession>
<keyword evidence="3" id="KW-1185">Reference proteome</keyword>
<feature type="region of interest" description="Disordered" evidence="1">
    <location>
        <begin position="1"/>
        <end position="24"/>
    </location>
</feature>
<organism evidence="2 3">
    <name type="scientific">Heliocybe sulcata</name>
    <dbReference type="NCBI Taxonomy" id="5364"/>
    <lineage>
        <taxon>Eukaryota</taxon>
        <taxon>Fungi</taxon>
        <taxon>Dikarya</taxon>
        <taxon>Basidiomycota</taxon>
        <taxon>Agaricomycotina</taxon>
        <taxon>Agaricomycetes</taxon>
        <taxon>Gloeophyllales</taxon>
        <taxon>Gloeophyllaceae</taxon>
        <taxon>Heliocybe</taxon>
    </lineage>
</organism>
<evidence type="ECO:0000313" key="2">
    <source>
        <dbReference type="EMBL" id="TFK55661.1"/>
    </source>
</evidence>
<sequence>MASLVDATNTKKRKSAGVTGRGAKRARTGIAATVDAILAEPESYVLPKEEGAVRQLLVELAEYARNLEGAMAAGGSAGQPKSQEELEDAAEKLRKAAVSGIKKQMKWRDSCKNGTAKWAYDGVCPDPLVFGTLLKLGGPPTWKTKKIPKDEFEDVIGHIVASARYNDMYITSKDVNVHYKEGGEFKFSGTYGR</sequence>
<name>A0A5C3NPQ5_9AGAM</name>
<gene>
    <name evidence="2" type="ORF">OE88DRAFT_1652076</name>
</gene>
<protein>
    <submittedName>
        <fullName evidence="2">Uncharacterized protein</fullName>
    </submittedName>
</protein>